<name>A0ACC1M3R2_9FUNG</name>
<comment type="caution">
    <text evidence="1">The sequence shown here is derived from an EMBL/GenBank/DDBJ whole genome shotgun (WGS) entry which is preliminary data.</text>
</comment>
<organism evidence="1 2">
    <name type="scientific">Coemansia aciculifera</name>
    <dbReference type="NCBI Taxonomy" id="417176"/>
    <lineage>
        <taxon>Eukaryota</taxon>
        <taxon>Fungi</taxon>
        <taxon>Fungi incertae sedis</taxon>
        <taxon>Zoopagomycota</taxon>
        <taxon>Kickxellomycotina</taxon>
        <taxon>Kickxellomycetes</taxon>
        <taxon>Kickxellales</taxon>
        <taxon>Kickxellaceae</taxon>
        <taxon>Coemansia</taxon>
    </lineage>
</organism>
<proteinExistence type="predicted"/>
<gene>
    <name evidence="1" type="ORF">IWW38_002658</name>
</gene>
<protein>
    <submittedName>
        <fullName evidence="1">Uncharacterized protein</fullName>
    </submittedName>
</protein>
<evidence type="ECO:0000313" key="2">
    <source>
        <dbReference type="Proteomes" id="UP001139981"/>
    </source>
</evidence>
<evidence type="ECO:0000313" key="1">
    <source>
        <dbReference type="EMBL" id="KAJ2894152.1"/>
    </source>
</evidence>
<dbReference type="EMBL" id="JANBVB010000447">
    <property type="protein sequence ID" value="KAJ2894152.1"/>
    <property type="molecule type" value="Genomic_DNA"/>
</dbReference>
<reference evidence="1" key="1">
    <citation type="submission" date="2022-07" db="EMBL/GenBank/DDBJ databases">
        <title>Phylogenomic reconstructions and comparative analyses of Kickxellomycotina fungi.</title>
        <authorList>
            <person name="Reynolds N.K."/>
            <person name="Stajich J.E."/>
            <person name="Barry K."/>
            <person name="Grigoriev I.V."/>
            <person name="Crous P."/>
            <person name="Smith M.E."/>
        </authorList>
    </citation>
    <scope>NUCLEOTIDE SEQUENCE</scope>
    <source>
        <strain evidence="1">CBS 190363</strain>
    </source>
</reference>
<dbReference type="Proteomes" id="UP001139981">
    <property type="component" value="Unassembled WGS sequence"/>
</dbReference>
<keyword evidence="2" id="KW-1185">Reference proteome</keyword>
<sequence>MKFSLSLAVTSCLLALSNATYIGVSGNTQVNYKISDYDCHNIPTMSDSSNGLSVLVYQGPAYAATFYSSSDCKSGGKTFNDIGGPWQRTNGPIKSYRLVKPYTTAIPPHSK</sequence>
<accession>A0ACC1M3R2</accession>